<sequence>MTTLIEGPITKATQKHMRTRKNIDIKTLIPLSIMTFYLLRSGADDNVWFTLSILSLNMLCIATIIAFVGNRFVFLLLTVIMTFDFYLRLNSLSLDLGVLGSVLESNRGEALEHIKSISVITYVKVIIFSILLFLSFHITLGKVGKPFSLIMLILFSSILITKFYSLHDNKKTTYLNEEYSKTIHHEVWFSFLGLITVIKPISLYYELSLLEGGKSVISSKWENVHTNNVLKDIYIVNIGESVIKNYFPSYNEENGKIKGATIFNGVISPSVVTYFSVPRILSKSLDVNRHDKNLNVIDLANDAGMKTYWISNQAKIGQYETQVSAIASRAHYQYYKNTSYDKAKPDNILLPEVIKAIREETKKPKVIFIHTMGSHYDFCKRFDEEISLKPSDNKYLECYSKSVAYGVAFIEKLRDLLAKHDKTYKIIYFSDHGLTSVNVPPYLIHGTGSHFSSQAVEVPFIAMSNDPQETKIHSVKYNLRDFSDTFAQWVGIYSEQTEHHKSIFNTKYIGKEYDSVLTSEFKVRKID</sequence>
<evidence type="ECO:0000256" key="6">
    <source>
        <dbReference type="ARBA" id="ARBA00023136"/>
    </source>
</evidence>
<proteinExistence type="inferred from homology"/>
<dbReference type="AlphaFoldDB" id="A0AB35N1A7"/>
<evidence type="ECO:0000256" key="3">
    <source>
        <dbReference type="ARBA" id="ARBA00022679"/>
    </source>
</evidence>
<comment type="similarity">
    <text evidence="7">Belongs to the phosphoethanolamine transferase family.</text>
</comment>
<feature type="transmembrane region" description="Helical" evidence="8">
    <location>
        <begin position="187"/>
        <end position="205"/>
    </location>
</feature>
<keyword evidence="3 10" id="KW-0808">Transferase</keyword>
<keyword evidence="6 8" id="KW-0472">Membrane</keyword>
<keyword evidence="4 8" id="KW-0812">Transmembrane</keyword>
<evidence type="ECO:0000256" key="2">
    <source>
        <dbReference type="ARBA" id="ARBA00022475"/>
    </source>
</evidence>
<gene>
    <name evidence="10" type="ORF">Q8W42_16305</name>
</gene>
<keyword evidence="2" id="KW-1003">Cell membrane</keyword>
<comment type="caution">
    <text evidence="10">The sequence shown here is derived from an EMBL/GenBank/DDBJ whole genome shotgun (WGS) entry which is preliminary data.</text>
</comment>
<dbReference type="SUPFAM" id="SSF53649">
    <property type="entry name" value="Alkaline phosphatase-like"/>
    <property type="match status" value="1"/>
</dbReference>
<organism evidence="10 11">
    <name type="scientific">Vibrio splendidus</name>
    <dbReference type="NCBI Taxonomy" id="29497"/>
    <lineage>
        <taxon>Bacteria</taxon>
        <taxon>Pseudomonadati</taxon>
        <taxon>Pseudomonadota</taxon>
        <taxon>Gammaproteobacteria</taxon>
        <taxon>Vibrionales</taxon>
        <taxon>Vibrionaceae</taxon>
        <taxon>Vibrio</taxon>
    </lineage>
</organism>
<dbReference type="Proteomes" id="UP001177935">
    <property type="component" value="Unassembled WGS sequence"/>
</dbReference>
<dbReference type="GO" id="GO:0016776">
    <property type="term" value="F:phosphotransferase activity, phosphate group as acceptor"/>
    <property type="evidence" value="ECO:0007669"/>
    <property type="project" value="TreeGrafter"/>
</dbReference>
<dbReference type="EMBL" id="JAUYVL010000010">
    <property type="protein sequence ID" value="MDP2502273.1"/>
    <property type="molecule type" value="Genomic_DNA"/>
</dbReference>
<dbReference type="InterPro" id="IPR017850">
    <property type="entry name" value="Alkaline_phosphatase_core_sf"/>
</dbReference>
<evidence type="ECO:0000313" key="11">
    <source>
        <dbReference type="Proteomes" id="UP001177935"/>
    </source>
</evidence>
<dbReference type="Pfam" id="PF00884">
    <property type="entry name" value="Sulfatase"/>
    <property type="match status" value="1"/>
</dbReference>
<feature type="domain" description="Sulfatase N-terminal" evidence="9">
    <location>
        <begin position="259"/>
        <end position="492"/>
    </location>
</feature>
<accession>A0AB35N1A7</accession>
<dbReference type="InterPro" id="IPR040423">
    <property type="entry name" value="PEA_transferase"/>
</dbReference>
<keyword evidence="5 8" id="KW-1133">Transmembrane helix</keyword>
<dbReference type="GO" id="GO:0005886">
    <property type="term" value="C:plasma membrane"/>
    <property type="evidence" value="ECO:0007669"/>
    <property type="project" value="UniProtKB-SubCell"/>
</dbReference>
<evidence type="ECO:0000256" key="1">
    <source>
        <dbReference type="ARBA" id="ARBA00004651"/>
    </source>
</evidence>
<comment type="subcellular location">
    <subcellularLocation>
        <location evidence="1">Cell membrane</location>
        <topology evidence="1">Multi-pass membrane protein</topology>
    </subcellularLocation>
</comment>
<evidence type="ECO:0000259" key="9">
    <source>
        <dbReference type="Pfam" id="PF00884"/>
    </source>
</evidence>
<feature type="transmembrane region" description="Helical" evidence="8">
    <location>
        <begin position="23"/>
        <end position="40"/>
    </location>
</feature>
<dbReference type="CDD" id="cd16017">
    <property type="entry name" value="LptA"/>
    <property type="match status" value="1"/>
</dbReference>
<evidence type="ECO:0000313" key="10">
    <source>
        <dbReference type="EMBL" id="MDP2502273.1"/>
    </source>
</evidence>
<dbReference type="RefSeq" id="WP_241904842.1">
    <property type="nucleotide sequence ID" value="NZ_CAWNTE010000139.1"/>
</dbReference>
<reference evidence="10" key="1">
    <citation type="submission" date="2023-07" db="EMBL/GenBank/DDBJ databases">
        <title>Genome content predicts the carbon catabolic preferences of heterotrophic bacteria.</title>
        <authorList>
            <person name="Gralka M."/>
        </authorList>
    </citation>
    <scope>NUCLEOTIDE SEQUENCE</scope>
    <source>
        <strain evidence="10">6E02</strain>
    </source>
</reference>
<name>A0AB35N1A7_VIBSP</name>
<feature type="transmembrane region" description="Helical" evidence="8">
    <location>
        <begin position="119"/>
        <end position="140"/>
    </location>
</feature>
<dbReference type="InterPro" id="IPR058130">
    <property type="entry name" value="PEA_transf_C"/>
</dbReference>
<dbReference type="PANTHER" id="PTHR30443:SF4">
    <property type="entry name" value="PHOSPHOETHANOLAMINE TRANSFERASE OPGE-RELATED"/>
    <property type="match status" value="1"/>
</dbReference>
<dbReference type="GO" id="GO:0009244">
    <property type="term" value="P:lipopolysaccharide core region biosynthetic process"/>
    <property type="evidence" value="ECO:0007669"/>
    <property type="project" value="TreeGrafter"/>
</dbReference>
<dbReference type="PANTHER" id="PTHR30443">
    <property type="entry name" value="INNER MEMBRANE PROTEIN"/>
    <property type="match status" value="1"/>
</dbReference>
<feature type="transmembrane region" description="Helical" evidence="8">
    <location>
        <begin position="147"/>
        <end position="167"/>
    </location>
</feature>
<evidence type="ECO:0000256" key="7">
    <source>
        <dbReference type="ARBA" id="ARBA00038481"/>
    </source>
</evidence>
<evidence type="ECO:0000256" key="4">
    <source>
        <dbReference type="ARBA" id="ARBA00022692"/>
    </source>
</evidence>
<evidence type="ECO:0000256" key="5">
    <source>
        <dbReference type="ARBA" id="ARBA00022989"/>
    </source>
</evidence>
<dbReference type="Gene3D" id="3.40.720.10">
    <property type="entry name" value="Alkaline Phosphatase, subunit A"/>
    <property type="match status" value="1"/>
</dbReference>
<protein>
    <submittedName>
        <fullName evidence="10">Phosphoethanolamine transferase</fullName>
    </submittedName>
</protein>
<evidence type="ECO:0000256" key="8">
    <source>
        <dbReference type="SAM" id="Phobius"/>
    </source>
</evidence>
<dbReference type="InterPro" id="IPR000917">
    <property type="entry name" value="Sulfatase_N"/>
</dbReference>